<keyword evidence="1" id="KW-0853">WD repeat</keyword>
<gene>
    <name evidence="4" type="primary">LOC103518346</name>
</gene>
<dbReference type="SUPFAM" id="SSF50978">
    <property type="entry name" value="WD40 repeat-like"/>
    <property type="match status" value="1"/>
</dbReference>
<dbReference type="RefSeq" id="XP_026685977.1">
    <property type="nucleotide sequence ID" value="XM_026830176.1"/>
</dbReference>
<dbReference type="InterPro" id="IPR036322">
    <property type="entry name" value="WD40_repeat_dom_sf"/>
</dbReference>
<evidence type="ECO:0000313" key="3">
    <source>
        <dbReference type="Proteomes" id="UP000079169"/>
    </source>
</evidence>
<name>A0A3Q0JBT6_DIACI</name>
<evidence type="ECO:0000256" key="1">
    <source>
        <dbReference type="ARBA" id="ARBA00022574"/>
    </source>
</evidence>
<dbReference type="GeneID" id="103518346"/>
<evidence type="ECO:0000313" key="4">
    <source>
        <dbReference type="RefSeq" id="XP_026685977.1"/>
    </source>
</evidence>
<reference evidence="4" key="1">
    <citation type="submission" date="2025-08" db="UniProtKB">
        <authorList>
            <consortium name="RefSeq"/>
        </authorList>
    </citation>
    <scope>IDENTIFICATION</scope>
</reference>
<dbReference type="InterPro" id="IPR051242">
    <property type="entry name" value="WD-EF-hand_domain"/>
</dbReference>
<dbReference type="PANTHER" id="PTHR44324:SF6">
    <property type="entry name" value="EF-HAND CALCIUM BINDING DOMAIN 8"/>
    <property type="match status" value="1"/>
</dbReference>
<evidence type="ECO:0000256" key="2">
    <source>
        <dbReference type="ARBA" id="ARBA00022737"/>
    </source>
</evidence>
<proteinExistence type="predicted"/>
<dbReference type="KEGG" id="dci:103518346"/>
<dbReference type="Proteomes" id="UP000079169">
    <property type="component" value="Unplaced"/>
</dbReference>
<keyword evidence="2" id="KW-0677">Repeat</keyword>
<dbReference type="Gene3D" id="2.130.10.10">
    <property type="entry name" value="YVTN repeat-like/Quinoprotein amine dehydrogenase"/>
    <property type="match status" value="1"/>
</dbReference>
<dbReference type="InterPro" id="IPR015943">
    <property type="entry name" value="WD40/YVTN_repeat-like_dom_sf"/>
</dbReference>
<dbReference type="PANTHER" id="PTHR44324">
    <property type="entry name" value="WD40 REPEAT DOMAIN 95"/>
    <property type="match status" value="1"/>
</dbReference>
<protein>
    <submittedName>
        <fullName evidence="4">Uncharacterized protein LOC103518346</fullName>
    </submittedName>
</protein>
<keyword evidence="3" id="KW-1185">Reference proteome</keyword>
<accession>A0A3Q0JBT6</accession>
<organism evidence="3 4">
    <name type="scientific">Diaphorina citri</name>
    <name type="common">Asian citrus psyllid</name>
    <dbReference type="NCBI Taxonomy" id="121845"/>
    <lineage>
        <taxon>Eukaryota</taxon>
        <taxon>Metazoa</taxon>
        <taxon>Ecdysozoa</taxon>
        <taxon>Arthropoda</taxon>
        <taxon>Hexapoda</taxon>
        <taxon>Insecta</taxon>
        <taxon>Pterygota</taxon>
        <taxon>Neoptera</taxon>
        <taxon>Paraneoptera</taxon>
        <taxon>Hemiptera</taxon>
        <taxon>Sternorrhyncha</taxon>
        <taxon>Psylloidea</taxon>
        <taxon>Psyllidae</taxon>
        <taxon>Diaphorininae</taxon>
        <taxon>Diaphorina</taxon>
    </lineage>
</organism>
<dbReference type="AlphaFoldDB" id="A0A3Q0JBT6"/>
<dbReference type="PaxDb" id="121845-A0A3Q0JBT6"/>
<sequence>MDVYGRGEIDVLEFLDYILSEYRQKRFAINDAIGYIPPRVGRFYPTKNIHLNTIDIQIAASKLTGMDTIRKIYHLNTSSPTSYLTKHNFGIYVTPIGKSSIGFWRSDLSMIKDELLYSSKEIPELTSAGVRKRNVGLKNTLKQVKDNYEKQGPEFDLVIMEDLQLIACFKIFHRSLLFYDLKYLELKYSISELPLEISCADYVPNQGGVSRLFLGGATGGFLIIELLTSSNVLTALILGSVKHYKYREILSRQVRAHKVACHEKGYLTKVHYYSLMLKNFIITSSLFDETSPKGCNTLSVTEFTVASTTPMFIEVILATISFQATDSINTFVTEKAGALFSGGWDKLIRLWHVADVMEESQRCHFVFFGHRTPIIGIYYHSRYFQVISMSVDAVINVWCSRQKTLIQSYSFGHLMPRLYPLFNSYRPKLPKILPAFYFCERTESILLGAESLIAIPFGEVIKEEKLV</sequence>